<dbReference type="Proteomes" id="UP000268313">
    <property type="component" value="Unassembled WGS sequence"/>
</dbReference>
<dbReference type="EMBL" id="RAWE01000274">
    <property type="protein sequence ID" value="RKG95249.1"/>
    <property type="molecule type" value="Genomic_DNA"/>
</dbReference>
<dbReference type="RefSeq" id="WP_120607709.1">
    <property type="nucleotide sequence ID" value="NZ_JABFJX010000011.1"/>
</dbReference>
<feature type="chain" id="PRO_5017313933" evidence="1">
    <location>
        <begin position="26"/>
        <end position="176"/>
    </location>
</feature>
<keyword evidence="3" id="KW-1185">Reference proteome</keyword>
<evidence type="ECO:0000256" key="1">
    <source>
        <dbReference type="SAM" id="SignalP"/>
    </source>
</evidence>
<evidence type="ECO:0000313" key="2">
    <source>
        <dbReference type="EMBL" id="RKG95249.1"/>
    </source>
</evidence>
<reference evidence="3" key="1">
    <citation type="submission" date="2018-09" db="EMBL/GenBank/DDBJ databases">
        <authorList>
            <person name="Livingstone P.G."/>
            <person name="Whitworth D.E."/>
        </authorList>
    </citation>
    <scope>NUCLEOTIDE SEQUENCE [LARGE SCALE GENOMIC DNA]</scope>
    <source>
        <strain evidence="3">CA043D</strain>
    </source>
</reference>
<name>A0A3A8JHQ9_9BACT</name>
<gene>
    <name evidence="2" type="ORF">D7X32_39625</name>
</gene>
<dbReference type="PROSITE" id="PS51257">
    <property type="entry name" value="PROKAR_LIPOPROTEIN"/>
    <property type="match status" value="1"/>
</dbReference>
<proteinExistence type="predicted"/>
<organism evidence="2 3">
    <name type="scientific">Corallococcus carmarthensis</name>
    <dbReference type="NCBI Taxonomy" id="2316728"/>
    <lineage>
        <taxon>Bacteria</taxon>
        <taxon>Pseudomonadati</taxon>
        <taxon>Myxococcota</taxon>
        <taxon>Myxococcia</taxon>
        <taxon>Myxococcales</taxon>
        <taxon>Cystobacterineae</taxon>
        <taxon>Myxococcaceae</taxon>
        <taxon>Corallococcus</taxon>
    </lineage>
</organism>
<dbReference type="AlphaFoldDB" id="A0A3A8JHQ9"/>
<sequence>MKGWMRGLLALTTGLWLACGGGTEAAPAAPEAATQEAALCGSSCGDRFCDVNSEAYSCPQDCGSNTCGDSVCCNENPSICPQDCPIWADYCYATLTGPGGRDDAAALEPLPEPRPRFVAGLTCPVCGDHVCDANTEAYSCPQDCGYNTCGDSVCCNENPSVCPQDCPIWADYCYAT</sequence>
<dbReference type="OrthoDB" id="5502900at2"/>
<feature type="signal peptide" evidence="1">
    <location>
        <begin position="1"/>
        <end position="25"/>
    </location>
</feature>
<accession>A0A3A8JHQ9</accession>
<protein>
    <submittedName>
        <fullName evidence="2">Uncharacterized protein</fullName>
    </submittedName>
</protein>
<comment type="caution">
    <text evidence="2">The sequence shown here is derived from an EMBL/GenBank/DDBJ whole genome shotgun (WGS) entry which is preliminary data.</text>
</comment>
<keyword evidence="1" id="KW-0732">Signal</keyword>
<evidence type="ECO:0000313" key="3">
    <source>
        <dbReference type="Proteomes" id="UP000268313"/>
    </source>
</evidence>